<organism evidence="1">
    <name type="scientific">Cucumis melo</name>
    <name type="common">Muskmelon</name>
    <dbReference type="NCBI Taxonomy" id="3656"/>
    <lineage>
        <taxon>Eukaryota</taxon>
        <taxon>Viridiplantae</taxon>
        <taxon>Streptophyta</taxon>
        <taxon>Embryophyta</taxon>
        <taxon>Tracheophyta</taxon>
        <taxon>Spermatophyta</taxon>
        <taxon>Magnoliopsida</taxon>
        <taxon>eudicotyledons</taxon>
        <taxon>Gunneridae</taxon>
        <taxon>Pentapetalae</taxon>
        <taxon>rosids</taxon>
        <taxon>fabids</taxon>
        <taxon>Cucurbitales</taxon>
        <taxon>Cucurbitaceae</taxon>
        <taxon>Benincaseae</taxon>
        <taxon>Cucumis</taxon>
    </lineage>
</organism>
<dbReference type="EnsemblPlants" id="MELO3C031189.2.1">
    <property type="protein sequence ID" value="MELO3C031189.2.1"/>
    <property type="gene ID" value="MELO3C031189.2"/>
</dbReference>
<proteinExistence type="predicted"/>
<sequence length="64" mass="7522">MWICDVEGEDIIPREATWRVLIECESIIVKLHKWAFGFVWTVGRPYTLLYPWNLQNPSKSSVAK</sequence>
<reference evidence="1" key="1">
    <citation type="submission" date="2023-03" db="UniProtKB">
        <authorList>
            <consortium name="EnsemblPlants"/>
        </authorList>
    </citation>
    <scope>IDENTIFICATION</scope>
</reference>
<dbReference type="AlphaFoldDB" id="A0A9I9EB95"/>
<name>A0A9I9EB95_CUCME</name>
<accession>A0A9I9EB95</accession>
<evidence type="ECO:0000313" key="1">
    <source>
        <dbReference type="EnsemblPlants" id="MELO3C031189.2.1"/>
    </source>
</evidence>
<protein>
    <submittedName>
        <fullName evidence="1">Uncharacterized protein</fullName>
    </submittedName>
</protein>
<dbReference type="Gramene" id="MELO3C031189.2.1">
    <property type="protein sequence ID" value="MELO3C031189.2.1"/>
    <property type="gene ID" value="MELO3C031189.2"/>
</dbReference>